<comment type="subcellular location">
    <subcellularLocation>
        <location evidence="9">Cell inner membrane</location>
        <topology evidence="9">Multi-pass membrane protein</topology>
    </subcellularLocation>
    <subcellularLocation>
        <location evidence="1">Membrane</location>
        <topology evidence="1">Multi-pass membrane protein</topology>
    </subcellularLocation>
</comment>
<name>A0A2T4VXN0_9HYPH</name>
<organism evidence="10 11">
    <name type="scientific">Candidatus Liberibacter europaeus</name>
    <dbReference type="NCBI Taxonomy" id="744859"/>
    <lineage>
        <taxon>Bacteria</taxon>
        <taxon>Pseudomonadati</taxon>
        <taxon>Pseudomonadota</taxon>
        <taxon>Alphaproteobacteria</taxon>
        <taxon>Hyphomicrobiales</taxon>
        <taxon>Rhizobiaceae</taxon>
        <taxon>Liberibacter</taxon>
    </lineage>
</organism>
<evidence type="ECO:0000256" key="3">
    <source>
        <dbReference type="ARBA" id="ARBA00022475"/>
    </source>
</evidence>
<dbReference type="InterPro" id="IPR001185">
    <property type="entry name" value="MS_channel"/>
</dbReference>
<protein>
    <recommendedName>
        <fullName evidence="9">Large-conductance mechanosensitive channel</fullName>
    </recommendedName>
</protein>
<keyword evidence="5 9" id="KW-1133">Transmembrane helix</keyword>
<evidence type="ECO:0000256" key="7">
    <source>
        <dbReference type="ARBA" id="ARBA00023136"/>
    </source>
</evidence>
<keyword evidence="2 9" id="KW-0813">Transport</keyword>
<dbReference type="PANTHER" id="PTHR30266:SF2">
    <property type="entry name" value="LARGE-CONDUCTANCE MECHANOSENSITIVE CHANNEL"/>
    <property type="match status" value="1"/>
</dbReference>
<evidence type="ECO:0000313" key="10">
    <source>
        <dbReference type="EMBL" id="PTL86521.1"/>
    </source>
</evidence>
<dbReference type="PRINTS" id="PR01264">
    <property type="entry name" value="MECHCHANNEL"/>
</dbReference>
<evidence type="ECO:0000256" key="9">
    <source>
        <dbReference type="HAMAP-Rule" id="MF_00115"/>
    </source>
</evidence>
<evidence type="ECO:0000256" key="5">
    <source>
        <dbReference type="ARBA" id="ARBA00022989"/>
    </source>
</evidence>
<dbReference type="GO" id="GO:0005886">
    <property type="term" value="C:plasma membrane"/>
    <property type="evidence" value="ECO:0007669"/>
    <property type="project" value="UniProtKB-SubCell"/>
</dbReference>
<sequence length="139" mass="15316">MFNLTSIISDFKQFIARGNVIDLSVGIIMGNAFGRIVQSLVEDIIMPLVVLVMGGGADFSGYFLPLSSNINTSVISEARKQGAVFAYGNFISVFVNFFILASVVFFLIKFVSTLTNKKFSSKSSEVQLLTEIRDLLKNR</sequence>
<dbReference type="InterPro" id="IPR036019">
    <property type="entry name" value="MscL_channel"/>
</dbReference>
<dbReference type="NCBIfam" id="TIGR00220">
    <property type="entry name" value="mscL"/>
    <property type="match status" value="1"/>
</dbReference>
<comment type="caution">
    <text evidence="10">The sequence shown here is derived from an EMBL/GenBank/DDBJ whole genome shotgun (WGS) entry which is preliminary data.</text>
</comment>
<comment type="similarity">
    <text evidence="9">Belongs to the MscL family.</text>
</comment>
<comment type="subunit">
    <text evidence="9">Homopentamer.</text>
</comment>
<keyword evidence="3 9" id="KW-1003">Cell membrane</keyword>
<keyword evidence="8 9" id="KW-0407">Ion channel</keyword>
<dbReference type="AlphaFoldDB" id="A0A2T4VXN0"/>
<dbReference type="HAMAP" id="MF_00115">
    <property type="entry name" value="MscL"/>
    <property type="match status" value="1"/>
</dbReference>
<evidence type="ECO:0000256" key="4">
    <source>
        <dbReference type="ARBA" id="ARBA00022692"/>
    </source>
</evidence>
<dbReference type="InterPro" id="IPR037673">
    <property type="entry name" value="MSC/AndL"/>
</dbReference>
<gene>
    <name evidence="9 10" type="primary">mscL</name>
    <name evidence="10" type="ORF">C4617_01485</name>
</gene>
<keyword evidence="9" id="KW-0997">Cell inner membrane</keyword>
<dbReference type="PANTHER" id="PTHR30266">
    <property type="entry name" value="MECHANOSENSITIVE CHANNEL MSCL"/>
    <property type="match status" value="1"/>
</dbReference>
<evidence type="ECO:0000256" key="2">
    <source>
        <dbReference type="ARBA" id="ARBA00022448"/>
    </source>
</evidence>
<feature type="transmembrane region" description="Helical" evidence="9">
    <location>
        <begin position="84"/>
        <end position="108"/>
    </location>
</feature>
<dbReference type="GO" id="GO:0008381">
    <property type="term" value="F:mechanosensitive monoatomic ion channel activity"/>
    <property type="evidence" value="ECO:0007669"/>
    <property type="project" value="UniProtKB-UniRule"/>
</dbReference>
<feature type="transmembrane region" description="Helical" evidence="9">
    <location>
        <begin position="20"/>
        <end position="37"/>
    </location>
</feature>
<dbReference type="Gene3D" id="1.10.1200.120">
    <property type="entry name" value="Large-conductance mechanosensitive channel, MscL, domain 1"/>
    <property type="match status" value="1"/>
</dbReference>
<dbReference type="SUPFAM" id="SSF81330">
    <property type="entry name" value="Gated mechanosensitive channel"/>
    <property type="match status" value="1"/>
</dbReference>
<comment type="function">
    <text evidence="9">Channel that opens in response to stretch forces in the membrane lipid bilayer. May participate in the regulation of osmotic pressure changes within the cell.</text>
</comment>
<keyword evidence="6 9" id="KW-0406">Ion transport</keyword>
<keyword evidence="4 9" id="KW-0812">Transmembrane</keyword>
<proteinExistence type="inferred from homology"/>
<dbReference type="Proteomes" id="UP000240811">
    <property type="component" value="Unassembled WGS sequence"/>
</dbReference>
<feature type="transmembrane region" description="Helical" evidence="9">
    <location>
        <begin position="44"/>
        <end position="64"/>
    </location>
</feature>
<dbReference type="Pfam" id="PF01741">
    <property type="entry name" value="MscL"/>
    <property type="match status" value="1"/>
</dbReference>
<evidence type="ECO:0000256" key="1">
    <source>
        <dbReference type="ARBA" id="ARBA00004141"/>
    </source>
</evidence>
<reference evidence="11" key="1">
    <citation type="submission" date="2018-02" db="EMBL/GenBank/DDBJ databases">
        <title>Genome sequence of Candidatus Liberibacter europaeus.</title>
        <authorList>
            <person name="Frampton R.A."/>
            <person name="Thompson S.M."/>
            <person name="David C."/>
            <person name="Addison S.M."/>
            <person name="Smith G.R."/>
        </authorList>
    </citation>
    <scope>NUCLEOTIDE SEQUENCE [LARGE SCALE GENOMIC DNA]</scope>
</reference>
<accession>A0A2T4VXN0</accession>
<evidence type="ECO:0000256" key="6">
    <source>
        <dbReference type="ARBA" id="ARBA00023065"/>
    </source>
</evidence>
<evidence type="ECO:0000256" key="8">
    <source>
        <dbReference type="ARBA" id="ARBA00023303"/>
    </source>
</evidence>
<keyword evidence="7 9" id="KW-0472">Membrane</keyword>
<dbReference type="EMBL" id="PSQJ01000002">
    <property type="protein sequence ID" value="PTL86521.1"/>
    <property type="molecule type" value="Genomic_DNA"/>
</dbReference>
<evidence type="ECO:0000313" key="11">
    <source>
        <dbReference type="Proteomes" id="UP000240811"/>
    </source>
</evidence>